<feature type="compositionally biased region" description="Polar residues" evidence="1">
    <location>
        <begin position="83"/>
        <end position="92"/>
    </location>
</feature>
<gene>
    <name evidence="2" type="ORF">O181_102444</name>
</gene>
<accession>A0A9Q3PI91</accession>
<dbReference type="Proteomes" id="UP000765509">
    <property type="component" value="Unassembled WGS sequence"/>
</dbReference>
<reference evidence="2" key="1">
    <citation type="submission" date="2021-03" db="EMBL/GenBank/DDBJ databases">
        <title>Draft genome sequence of rust myrtle Austropuccinia psidii MF-1, a brazilian biotype.</title>
        <authorList>
            <person name="Quecine M.C."/>
            <person name="Pachon D.M.R."/>
            <person name="Bonatelli M.L."/>
            <person name="Correr F.H."/>
            <person name="Franceschini L.M."/>
            <person name="Leite T.F."/>
            <person name="Margarido G.R.A."/>
            <person name="Almeida C.A."/>
            <person name="Ferrarezi J.A."/>
            <person name="Labate C.A."/>
        </authorList>
    </citation>
    <scope>NUCLEOTIDE SEQUENCE</scope>
    <source>
        <strain evidence="2">MF-1</strain>
    </source>
</reference>
<evidence type="ECO:0000313" key="2">
    <source>
        <dbReference type="EMBL" id="MBW0562729.1"/>
    </source>
</evidence>
<dbReference type="AlphaFoldDB" id="A0A9Q3PI91"/>
<evidence type="ECO:0000313" key="3">
    <source>
        <dbReference type="Proteomes" id="UP000765509"/>
    </source>
</evidence>
<feature type="region of interest" description="Disordered" evidence="1">
    <location>
        <begin position="33"/>
        <end position="104"/>
    </location>
</feature>
<keyword evidence="3" id="KW-1185">Reference proteome</keyword>
<dbReference type="EMBL" id="AVOT02073074">
    <property type="protein sequence ID" value="MBW0562729.1"/>
    <property type="molecule type" value="Genomic_DNA"/>
</dbReference>
<protein>
    <submittedName>
        <fullName evidence="2">Uncharacterized protein</fullName>
    </submittedName>
</protein>
<name>A0A9Q3PI91_9BASI</name>
<sequence>MLKRINTNNCGFNATGMESGELPQLLMAVGNTQNLENNENERREDNMSNGGDQSGSENDNTQSQNAHEDVERRHNEDIFSLRPVSSTSQRPSISGLRRRDSMSQSSCLSMDTTCWDRSFMSNMQSMLSPLMLMLQNGQE</sequence>
<proteinExistence type="predicted"/>
<organism evidence="2 3">
    <name type="scientific">Austropuccinia psidii MF-1</name>
    <dbReference type="NCBI Taxonomy" id="1389203"/>
    <lineage>
        <taxon>Eukaryota</taxon>
        <taxon>Fungi</taxon>
        <taxon>Dikarya</taxon>
        <taxon>Basidiomycota</taxon>
        <taxon>Pucciniomycotina</taxon>
        <taxon>Pucciniomycetes</taxon>
        <taxon>Pucciniales</taxon>
        <taxon>Sphaerophragmiaceae</taxon>
        <taxon>Austropuccinia</taxon>
    </lineage>
</organism>
<evidence type="ECO:0000256" key="1">
    <source>
        <dbReference type="SAM" id="MobiDB-lite"/>
    </source>
</evidence>
<feature type="compositionally biased region" description="Polar residues" evidence="1">
    <location>
        <begin position="50"/>
        <end position="65"/>
    </location>
</feature>
<comment type="caution">
    <text evidence="2">The sequence shown here is derived from an EMBL/GenBank/DDBJ whole genome shotgun (WGS) entry which is preliminary data.</text>
</comment>
<feature type="compositionally biased region" description="Basic and acidic residues" evidence="1">
    <location>
        <begin position="66"/>
        <end position="79"/>
    </location>
</feature>